<dbReference type="GeneID" id="92093119"/>
<gene>
    <name evidence="1" type="ORF">PG994_008647</name>
</gene>
<protein>
    <submittedName>
        <fullName evidence="1">Uncharacterized protein</fullName>
    </submittedName>
</protein>
<evidence type="ECO:0000313" key="1">
    <source>
        <dbReference type="EMBL" id="KAK8058199.1"/>
    </source>
</evidence>
<keyword evidence="2" id="KW-1185">Reference proteome</keyword>
<name>A0ABR1UH24_9PEZI</name>
<organism evidence="1 2">
    <name type="scientific">Apiospora phragmitis</name>
    <dbReference type="NCBI Taxonomy" id="2905665"/>
    <lineage>
        <taxon>Eukaryota</taxon>
        <taxon>Fungi</taxon>
        <taxon>Dikarya</taxon>
        <taxon>Ascomycota</taxon>
        <taxon>Pezizomycotina</taxon>
        <taxon>Sordariomycetes</taxon>
        <taxon>Xylariomycetidae</taxon>
        <taxon>Amphisphaeriales</taxon>
        <taxon>Apiosporaceae</taxon>
        <taxon>Apiospora</taxon>
    </lineage>
</organism>
<proteinExistence type="predicted"/>
<dbReference type="EMBL" id="JAQQWL010000009">
    <property type="protein sequence ID" value="KAK8058199.1"/>
    <property type="molecule type" value="Genomic_DNA"/>
</dbReference>
<sequence length="70" mass="7532">MNHLSSAVNDTRSSLSELAAWISLAYAEASSRCQRMPSACLTNRSPLRLALVERLLGAAGHGPHGPNLRF</sequence>
<reference evidence="1 2" key="1">
    <citation type="submission" date="2023-01" db="EMBL/GenBank/DDBJ databases">
        <title>Analysis of 21 Apiospora genomes using comparative genomics revels a genus with tremendous synthesis potential of carbohydrate active enzymes and secondary metabolites.</title>
        <authorList>
            <person name="Sorensen T."/>
        </authorList>
    </citation>
    <scope>NUCLEOTIDE SEQUENCE [LARGE SCALE GENOMIC DNA]</scope>
    <source>
        <strain evidence="1 2">CBS 135458</strain>
    </source>
</reference>
<accession>A0ABR1UH24</accession>
<dbReference type="Proteomes" id="UP001480595">
    <property type="component" value="Unassembled WGS sequence"/>
</dbReference>
<evidence type="ECO:0000313" key="2">
    <source>
        <dbReference type="Proteomes" id="UP001480595"/>
    </source>
</evidence>
<dbReference type="RefSeq" id="XP_066713645.1">
    <property type="nucleotide sequence ID" value="XM_066860056.1"/>
</dbReference>
<comment type="caution">
    <text evidence="1">The sequence shown here is derived from an EMBL/GenBank/DDBJ whole genome shotgun (WGS) entry which is preliminary data.</text>
</comment>